<name>A0A0C3CPX6_HEBCY</name>
<reference evidence="1 2" key="1">
    <citation type="submission" date="2014-04" db="EMBL/GenBank/DDBJ databases">
        <authorList>
            <consortium name="DOE Joint Genome Institute"/>
            <person name="Kuo A."/>
            <person name="Gay G."/>
            <person name="Dore J."/>
            <person name="Kohler A."/>
            <person name="Nagy L.G."/>
            <person name="Floudas D."/>
            <person name="Copeland A."/>
            <person name="Barry K.W."/>
            <person name="Cichocki N."/>
            <person name="Veneault-Fourrey C."/>
            <person name="LaButti K."/>
            <person name="Lindquist E.A."/>
            <person name="Lipzen A."/>
            <person name="Lundell T."/>
            <person name="Morin E."/>
            <person name="Murat C."/>
            <person name="Sun H."/>
            <person name="Tunlid A."/>
            <person name="Henrissat B."/>
            <person name="Grigoriev I.V."/>
            <person name="Hibbett D.S."/>
            <person name="Martin F."/>
            <person name="Nordberg H.P."/>
            <person name="Cantor M.N."/>
            <person name="Hua S.X."/>
        </authorList>
    </citation>
    <scope>NUCLEOTIDE SEQUENCE [LARGE SCALE GENOMIC DNA]</scope>
    <source>
        <strain evidence="2">h7</strain>
    </source>
</reference>
<organism evidence="1 2">
    <name type="scientific">Hebeloma cylindrosporum</name>
    <dbReference type="NCBI Taxonomy" id="76867"/>
    <lineage>
        <taxon>Eukaryota</taxon>
        <taxon>Fungi</taxon>
        <taxon>Dikarya</taxon>
        <taxon>Basidiomycota</taxon>
        <taxon>Agaricomycotina</taxon>
        <taxon>Agaricomycetes</taxon>
        <taxon>Agaricomycetidae</taxon>
        <taxon>Agaricales</taxon>
        <taxon>Agaricineae</taxon>
        <taxon>Hymenogastraceae</taxon>
        <taxon>Hebeloma</taxon>
    </lineage>
</organism>
<evidence type="ECO:0000313" key="2">
    <source>
        <dbReference type="Proteomes" id="UP000053424"/>
    </source>
</evidence>
<gene>
    <name evidence="1" type="ORF">M413DRAFT_440997</name>
</gene>
<dbReference type="AlphaFoldDB" id="A0A0C3CPX6"/>
<keyword evidence="2" id="KW-1185">Reference proteome</keyword>
<accession>A0A0C3CPX6</accession>
<proteinExistence type="predicted"/>
<dbReference type="Proteomes" id="UP000053424">
    <property type="component" value="Unassembled WGS sequence"/>
</dbReference>
<protein>
    <submittedName>
        <fullName evidence="1">Uncharacterized protein</fullName>
    </submittedName>
</protein>
<dbReference type="EMBL" id="KN831771">
    <property type="protein sequence ID" value="KIM45941.1"/>
    <property type="molecule type" value="Genomic_DNA"/>
</dbReference>
<dbReference type="HOGENOM" id="CLU_2904427_0_0_1"/>
<evidence type="ECO:0000313" key="1">
    <source>
        <dbReference type="EMBL" id="KIM45941.1"/>
    </source>
</evidence>
<reference evidence="2" key="2">
    <citation type="submission" date="2015-01" db="EMBL/GenBank/DDBJ databases">
        <title>Evolutionary Origins and Diversification of the Mycorrhizal Mutualists.</title>
        <authorList>
            <consortium name="DOE Joint Genome Institute"/>
            <consortium name="Mycorrhizal Genomics Consortium"/>
            <person name="Kohler A."/>
            <person name="Kuo A."/>
            <person name="Nagy L.G."/>
            <person name="Floudas D."/>
            <person name="Copeland A."/>
            <person name="Barry K.W."/>
            <person name="Cichocki N."/>
            <person name="Veneault-Fourrey C."/>
            <person name="LaButti K."/>
            <person name="Lindquist E.A."/>
            <person name="Lipzen A."/>
            <person name="Lundell T."/>
            <person name="Morin E."/>
            <person name="Murat C."/>
            <person name="Riley R."/>
            <person name="Ohm R."/>
            <person name="Sun H."/>
            <person name="Tunlid A."/>
            <person name="Henrissat B."/>
            <person name="Grigoriev I.V."/>
            <person name="Hibbett D.S."/>
            <person name="Martin F."/>
        </authorList>
    </citation>
    <scope>NUCLEOTIDE SEQUENCE [LARGE SCALE GENOMIC DNA]</scope>
    <source>
        <strain evidence="2">h7</strain>
    </source>
</reference>
<sequence length="62" mass="6919">MVLRKTLSGVRCQASANQEGQIRATIDNAKHTSNVLSRLADGYPRSSESLPIDLCREVNKRY</sequence>